<dbReference type="SUPFAM" id="SSF89796">
    <property type="entry name" value="CoA-transferase family III (CaiB/BaiF)"/>
    <property type="match status" value="2"/>
</dbReference>
<dbReference type="GO" id="GO:0016740">
    <property type="term" value="F:transferase activity"/>
    <property type="evidence" value="ECO:0007669"/>
    <property type="project" value="UniProtKB-KW"/>
</dbReference>
<dbReference type="PANTHER" id="PTHR48228">
    <property type="entry name" value="SUCCINYL-COA--D-CITRAMALATE COA-TRANSFERASE"/>
    <property type="match status" value="1"/>
</dbReference>
<reference evidence="1 2" key="1">
    <citation type="submission" date="2019-06" db="EMBL/GenBank/DDBJ databases">
        <title>Sequencing the genomes of 1000 actinobacteria strains.</title>
        <authorList>
            <person name="Klenk H.-P."/>
        </authorList>
    </citation>
    <scope>NUCLEOTIDE SEQUENCE [LARGE SCALE GENOMIC DNA]</scope>
    <source>
        <strain evidence="1 2">DSM 45679</strain>
    </source>
</reference>
<dbReference type="InterPro" id="IPR003673">
    <property type="entry name" value="CoA-Trfase_fam_III"/>
</dbReference>
<evidence type="ECO:0000313" key="2">
    <source>
        <dbReference type="Proteomes" id="UP000320876"/>
    </source>
</evidence>
<keyword evidence="1" id="KW-0808">Transferase</keyword>
<evidence type="ECO:0000313" key="1">
    <source>
        <dbReference type="EMBL" id="TQJ01408.1"/>
    </source>
</evidence>
<dbReference type="InterPro" id="IPR023606">
    <property type="entry name" value="CoA-Trfase_III_dom_1_sf"/>
</dbReference>
<dbReference type="Proteomes" id="UP000320876">
    <property type="component" value="Unassembled WGS sequence"/>
</dbReference>
<gene>
    <name evidence="1" type="ORF">FB471_1086</name>
</gene>
<organism evidence="1 2">
    <name type="scientific">Amycolatopsis cihanbeyliensis</name>
    <dbReference type="NCBI Taxonomy" id="1128664"/>
    <lineage>
        <taxon>Bacteria</taxon>
        <taxon>Bacillati</taxon>
        <taxon>Actinomycetota</taxon>
        <taxon>Actinomycetes</taxon>
        <taxon>Pseudonocardiales</taxon>
        <taxon>Pseudonocardiaceae</taxon>
        <taxon>Amycolatopsis</taxon>
    </lineage>
</organism>
<comment type="caution">
    <text evidence="1">The sequence shown here is derived from an EMBL/GenBank/DDBJ whole genome shotgun (WGS) entry which is preliminary data.</text>
</comment>
<keyword evidence="2" id="KW-1185">Reference proteome</keyword>
<dbReference type="AlphaFoldDB" id="A0A542DEA6"/>
<dbReference type="PANTHER" id="PTHR48228:SF7">
    <property type="entry name" value="FATTY ACYL-COA TRANSFERASE RV3272-RELATED"/>
    <property type="match status" value="1"/>
</dbReference>
<dbReference type="EMBL" id="VFML01000001">
    <property type="protein sequence ID" value="TQJ01408.1"/>
    <property type="molecule type" value="Genomic_DNA"/>
</dbReference>
<dbReference type="Pfam" id="PF02515">
    <property type="entry name" value="CoA_transf_3"/>
    <property type="match status" value="2"/>
</dbReference>
<dbReference type="InterPro" id="IPR050509">
    <property type="entry name" value="CoA-transferase_III"/>
</dbReference>
<dbReference type="Gene3D" id="3.30.1540.10">
    <property type="entry name" value="formyl-coa transferase, domain 3"/>
    <property type="match status" value="1"/>
</dbReference>
<accession>A0A542DEA6</accession>
<sequence>MASSESVIAPRTQVLTGARAGVAGAGAAARVLGEHLAALGAEVRWEDPPSADVEAAVRLLPPEGPPRELVVGKAGPVAEPGLVDEATAQAVCGVMHVHGRRYGAPRGLAIDYCGVTAGVLGTTGLLAGMLAGEAGPTVVRTSLAEAALLTISQYLAGAGAEDPEVVELSPGGPPFVSADGVRFEVEALQPEPWARFWAELGAHTADIRAGWRPFQFRYATATAPLPPALHEAAAGRTFAELTVAAARAEVSVCRLYSVAEHAAELGATPDVPWLVEPTAGGLPRAGVPGGRTDPLRGTVVLEAGRRIQAPLAAHVLRLLGAEVTRIEPPGGDPLRGMPPCTGGLSARWLALNRGKDAVELDIKSPEDRQRLHALAARSDVFLHNWAPGKAEQLGLGAADLPAGLVYAYTSGWAGRELADLPPGTDFMVQARTGLAELVGPPDQPPAPSLLTVLDVLGGLLGAEAVLAGLLVRRQHGTGVAVESSLLGAAGTVRAATGRSGPPGFRQPVPVGQGWAVRPDDGSGHSVGVTTDLADLPADPRMSEVLDRDEHGCPALRAPWRFA</sequence>
<dbReference type="OrthoDB" id="9797653at2"/>
<dbReference type="Gene3D" id="3.40.50.10540">
    <property type="entry name" value="Crotonobetainyl-coa:carnitine coa-transferase, domain 1"/>
    <property type="match status" value="2"/>
</dbReference>
<dbReference type="InterPro" id="IPR044855">
    <property type="entry name" value="CoA-Trfase_III_dom3_sf"/>
</dbReference>
<protein>
    <submittedName>
        <fullName evidence="1">Crotonobetainyl-CoA:carnitine CoA-transferase CaiB-like acyl-CoA transferase</fullName>
    </submittedName>
</protein>
<name>A0A542DEA6_AMYCI</name>
<proteinExistence type="predicted"/>